<sequence>MDGRTRVRSRRRHVALGAAIALLAAVAGSAVAARALSGRWPAGRWPGHPGRGRGGWLLLVPYGAGGRSGGLPGRPPGDVPGTPPDPSTGGAAAPGPQAPGVGEAGGSSAPDLARLRLLARFETPVVSAQAGRVANIRLAAAKIDGHVVPPGGEFSFNRVVGPRDPQFGWQAAPELYSGEFVVGYGGGVCQVSSTLFNSVLLAGLPVTERHHHSRPLTYVDLGRDATVAWDGLDFRFRNTTAGPVQIRARLLSGSPQRIEVALYGAVRVPAYRLRTRVDRYTPPEIAEIPDSSLPVGRRLVVEEGRPGYQVRVIRTGPDGREEVVARAFYAPRRGHVVVGTALLPAPRGDAGAAPLPVAPAAPDTG</sequence>
<evidence type="ECO:0000259" key="4">
    <source>
        <dbReference type="SMART" id="SM01208"/>
    </source>
</evidence>
<dbReference type="InterPro" id="IPR052913">
    <property type="entry name" value="Glycopeptide_resist_protein"/>
</dbReference>
<dbReference type="InterPro" id="IPR011098">
    <property type="entry name" value="G5_dom"/>
</dbReference>
<feature type="compositionally biased region" description="Low complexity" evidence="2">
    <location>
        <begin position="87"/>
        <end position="101"/>
    </location>
</feature>
<name>A0AA35GBA5_9FIRM</name>
<dbReference type="PROSITE" id="PS51318">
    <property type="entry name" value="TAT"/>
    <property type="match status" value="1"/>
</dbReference>
<dbReference type="PANTHER" id="PTHR35788:SF1">
    <property type="entry name" value="EXPORTED PROTEIN"/>
    <property type="match status" value="1"/>
</dbReference>
<evidence type="ECO:0000313" key="6">
    <source>
        <dbReference type="Proteomes" id="UP001163687"/>
    </source>
</evidence>
<dbReference type="Pfam" id="PF07501">
    <property type="entry name" value="G5"/>
    <property type="match status" value="1"/>
</dbReference>
<protein>
    <recommendedName>
        <fullName evidence="4">G5 domain-containing protein</fullName>
    </recommendedName>
</protein>
<evidence type="ECO:0000256" key="1">
    <source>
        <dbReference type="ARBA" id="ARBA00022729"/>
    </source>
</evidence>
<organism evidence="5 6">
    <name type="scientific">Caldinitratiruptor microaerophilus</name>
    <dbReference type="NCBI Taxonomy" id="671077"/>
    <lineage>
        <taxon>Bacteria</taxon>
        <taxon>Bacillati</taxon>
        <taxon>Bacillota</taxon>
        <taxon>Clostridia</taxon>
        <taxon>Eubacteriales</taxon>
        <taxon>Symbiobacteriaceae</taxon>
        <taxon>Caldinitratiruptor</taxon>
    </lineage>
</organism>
<feature type="domain" description="G5" evidence="4">
    <location>
        <begin position="269"/>
        <end position="342"/>
    </location>
</feature>
<feature type="signal peptide" evidence="3">
    <location>
        <begin position="1"/>
        <end position="32"/>
    </location>
</feature>
<dbReference type="PANTHER" id="PTHR35788">
    <property type="entry name" value="EXPORTED PROTEIN-RELATED"/>
    <property type="match status" value="1"/>
</dbReference>
<keyword evidence="1 3" id="KW-0732">Signal</keyword>
<reference evidence="5" key="1">
    <citation type="submission" date="2022-03" db="EMBL/GenBank/DDBJ databases">
        <title>Complete genome sequence of Caldinitratiruptor microaerophilus.</title>
        <authorList>
            <person name="Mukaiyama R."/>
            <person name="Nishiyama T."/>
            <person name="Ueda K."/>
        </authorList>
    </citation>
    <scope>NUCLEOTIDE SEQUENCE</scope>
    <source>
        <strain evidence="5">JCM 16183</strain>
    </source>
</reference>
<dbReference type="RefSeq" id="WP_264842734.1">
    <property type="nucleotide sequence ID" value="NZ_AP025628.1"/>
</dbReference>
<dbReference type="AlphaFoldDB" id="A0AA35GBA5"/>
<keyword evidence="6" id="KW-1185">Reference proteome</keyword>
<feature type="region of interest" description="Disordered" evidence="2">
    <location>
        <begin position="67"/>
        <end position="107"/>
    </location>
</feature>
<gene>
    <name evidence="5" type="ORF">caldi_32240</name>
</gene>
<evidence type="ECO:0000256" key="3">
    <source>
        <dbReference type="SAM" id="SignalP"/>
    </source>
</evidence>
<dbReference type="EMBL" id="AP025628">
    <property type="protein sequence ID" value="BDG62134.1"/>
    <property type="molecule type" value="Genomic_DNA"/>
</dbReference>
<feature type="compositionally biased region" description="Pro residues" evidence="2">
    <location>
        <begin position="73"/>
        <end position="86"/>
    </location>
</feature>
<proteinExistence type="predicted"/>
<dbReference type="KEGG" id="cmic:caldi_32240"/>
<dbReference type="SMART" id="SM01208">
    <property type="entry name" value="G5"/>
    <property type="match status" value="1"/>
</dbReference>
<feature type="chain" id="PRO_5041306279" description="G5 domain-containing protein" evidence="3">
    <location>
        <begin position="33"/>
        <end position="365"/>
    </location>
</feature>
<dbReference type="InterPro" id="IPR007391">
    <property type="entry name" value="Vancomycin_resist_VanW"/>
</dbReference>
<evidence type="ECO:0000256" key="2">
    <source>
        <dbReference type="SAM" id="MobiDB-lite"/>
    </source>
</evidence>
<evidence type="ECO:0000313" key="5">
    <source>
        <dbReference type="EMBL" id="BDG62134.1"/>
    </source>
</evidence>
<accession>A0AA35GBA5</accession>
<dbReference type="Proteomes" id="UP001163687">
    <property type="component" value="Chromosome"/>
</dbReference>
<dbReference type="Pfam" id="PF04294">
    <property type="entry name" value="VanW"/>
    <property type="match status" value="1"/>
</dbReference>
<dbReference type="InterPro" id="IPR006311">
    <property type="entry name" value="TAT_signal"/>
</dbReference>